<reference evidence="1 2" key="1">
    <citation type="submission" date="2024-02" db="EMBL/GenBank/DDBJ databases">
        <authorList>
            <person name="Chen Y."/>
            <person name="Shah S."/>
            <person name="Dougan E. K."/>
            <person name="Thang M."/>
            <person name="Chan C."/>
        </authorList>
    </citation>
    <scope>NUCLEOTIDE SEQUENCE [LARGE SCALE GENOMIC DNA]</scope>
</reference>
<dbReference type="InterPro" id="IPR053202">
    <property type="entry name" value="EGF_Rcpt_Signaling_Reg"/>
</dbReference>
<proteinExistence type="predicted"/>
<dbReference type="Pfam" id="PF05050">
    <property type="entry name" value="Methyltransf_21"/>
    <property type="match status" value="1"/>
</dbReference>
<dbReference type="EMBL" id="CAXAMM010001281">
    <property type="protein sequence ID" value="CAK8991270.1"/>
    <property type="molecule type" value="Genomic_DNA"/>
</dbReference>
<dbReference type="Gene3D" id="3.40.50.150">
    <property type="entry name" value="Vaccinia Virus protein VP39"/>
    <property type="match status" value="1"/>
</dbReference>
<keyword evidence="2" id="KW-1185">Reference proteome</keyword>
<protein>
    <submittedName>
        <fullName evidence="1">Methyltransf_21 domain-containing protein</fullName>
    </submittedName>
</protein>
<name>A0ABP0HM31_9DINO</name>
<comment type="caution">
    <text evidence="1">The sequence shown here is derived from an EMBL/GenBank/DDBJ whole genome shotgun (WGS) entry which is preliminary data.</text>
</comment>
<evidence type="ECO:0000313" key="1">
    <source>
        <dbReference type="EMBL" id="CAK8991270.1"/>
    </source>
</evidence>
<dbReference type="InterPro" id="IPR006342">
    <property type="entry name" value="FkbM_mtfrase"/>
</dbReference>
<dbReference type="Proteomes" id="UP001642464">
    <property type="component" value="Unassembled WGS sequence"/>
</dbReference>
<dbReference type="PANTHER" id="PTHR34009:SF2">
    <property type="entry name" value="PROTEIN STAR"/>
    <property type="match status" value="1"/>
</dbReference>
<organism evidence="1 2">
    <name type="scientific">Durusdinium trenchii</name>
    <dbReference type="NCBI Taxonomy" id="1381693"/>
    <lineage>
        <taxon>Eukaryota</taxon>
        <taxon>Sar</taxon>
        <taxon>Alveolata</taxon>
        <taxon>Dinophyceae</taxon>
        <taxon>Suessiales</taxon>
        <taxon>Symbiodiniaceae</taxon>
        <taxon>Durusdinium</taxon>
    </lineage>
</organism>
<sequence length="523" mass="59346">MFAWWPAWKTLALINILDAGGARLPPSPAPAGRKHHPWQHLPWNAQFQQDRKLVQFVFRNRQRGFYIELGARDGKEHSNTYALEMAQGWSGILIDIFQNEECKKNRPHSTCIQACAAREEGIQTVVEAGLNTGFLQFVETDNASTTQRILCQTLPSILSKQEAPGWIDWLSLDVEGAELEVLTPLLDKGSSFVVDVISVETKSANALAYRQFMRNHGYWLVERMGLDDAHVREWTEDETDCRRLKAAGMLASMKRIMHRALDLIAWKGDGRYEVDKLTSYARNVSRWNLKRAALVARNKKCKMGELGLRSIDLLFNVLPGLESFSQAMCRGNGFEGDEIHRLLRPVKYDLCAPFFTLSLSRMSFVAAVQSDWPIFRLLHALCKRAFREFGGALIECSPLGFDLDLRGYVGQRLSPAWLRDQSMMCGAFSSVASYLQRARTWSCNESEFYALIEAGEKSLKAVAVEMEVVQLLAVVGQLRDEDNTWLLLNELQEKWLAYRASTPGVQRVRPGILEYFGPQKDSD</sequence>
<dbReference type="InterPro" id="IPR029063">
    <property type="entry name" value="SAM-dependent_MTases_sf"/>
</dbReference>
<dbReference type="PANTHER" id="PTHR34009">
    <property type="entry name" value="PROTEIN STAR"/>
    <property type="match status" value="1"/>
</dbReference>
<dbReference type="SUPFAM" id="SSF53335">
    <property type="entry name" value="S-adenosyl-L-methionine-dependent methyltransferases"/>
    <property type="match status" value="1"/>
</dbReference>
<evidence type="ECO:0000313" key="2">
    <source>
        <dbReference type="Proteomes" id="UP001642464"/>
    </source>
</evidence>
<accession>A0ABP0HM31</accession>
<gene>
    <name evidence="1" type="ORF">SCF082_LOCUS2587</name>
</gene>